<reference evidence="1" key="1">
    <citation type="submission" date="2021-01" db="EMBL/GenBank/DDBJ databases">
        <authorList>
            <consortium name="Genoscope - CEA"/>
            <person name="William W."/>
        </authorList>
    </citation>
    <scope>NUCLEOTIDE SEQUENCE</scope>
</reference>
<accession>A0A8S1Q2T9</accession>
<dbReference type="OrthoDB" id="293922at2759"/>
<dbReference type="Proteomes" id="UP000692954">
    <property type="component" value="Unassembled WGS sequence"/>
</dbReference>
<dbReference type="AlphaFoldDB" id="A0A8S1Q2T9"/>
<gene>
    <name evidence="1" type="ORF">PSON_ATCC_30995.1.T0940008</name>
</gene>
<comment type="caution">
    <text evidence="1">The sequence shown here is derived from an EMBL/GenBank/DDBJ whole genome shotgun (WGS) entry which is preliminary data.</text>
</comment>
<dbReference type="EMBL" id="CAJJDN010000094">
    <property type="protein sequence ID" value="CAD8109563.1"/>
    <property type="molecule type" value="Genomic_DNA"/>
</dbReference>
<protein>
    <submittedName>
        <fullName evidence="1">Uncharacterized protein</fullName>
    </submittedName>
</protein>
<proteinExistence type="predicted"/>
<organism evidence="1 2">
    <name type="scientific">Paramecium sonneborni</name>
    <dbReference type="NCBI Taxonomy" id="65129"/>
    <lineage>
        <taxon>Eukaryota</taxon>
        <taxon>Sar</taxon>
        <taxon>Alveolata</taxon>
        <taxon>Ciliophora</taxon>
        <taxon>Intramacronucleata</taxon>
        <taxon>Oligohymenophorea</taxon>
        <taxon>Peniculida</taxon>
        <taxon>Parameciidae</taxon>
        <taxon>Paramecium</taxon>
    </lineage>
</organism>
<name>A0A8S1Q2T9_9CILI</name>
<evidence type="ECO:0000313" key="2">
    <source>
        <dbReference type="Proteomes" id="UP000692954"/>
    </source>
</evidence>
<evidence type="ECO:0000313" key="1">
    <source>
        <dbReference type="EMBL" id="CAD8109563.1"/>
    </source>
</evidence>
<sequence length="115" mass="13521">MEKFETIQGKLFYIVYCMHKQNEITHYQKGRIKDMIVQWDPQIQELIKDPSRLKQNLLEIACTYSENGDSKQTKITPRSFSRLNIRIGHSNFKLASKSYSSLSSPLDQRKQLLLI</sequence>
<keyword evidence="2" id="KW-1185">Reference proteome</keyword>